<comment type="caution">
    <text evidence="2">The sequence shown here is derived from an EMBL/GenBank/DDBJ whole genome shotgun (WGS) entry which is preliminary data.</text>
</comment>
<accession>A0A9D4L306</accession>
<organism evidence="2 3">
    <name type="scientific">Dreissena polymorpha</name>
    <name type="common">Zebra mussel</name>
    <name type="synonym">Mytilus polymorpha</name>
    <dbReference type="NCBI Taxonomy" id="45954"/>
    <lineage>
        <taxon>Eukaryota</taxon>
        <taxon>Metazoa</taxon>
        <taxon>Spiralia</taxon>
        <taxon>Lophotrochozoa</taxon>
        <taxon>Mollusca</taxon>
        <taxon>Bivalvia</taxon>
        <taxon>Autobranchia</taxon>
        <taxon>Heteroconchia</taxon>
        <taxon>Euheterodonta</taxon>
        <taxon>Imparidentia</taxon>
        <taxon>Neoheterodontei</taxon>
        <taxon>Myida</taxon>
        <taxon>Dreissenoidea</taxon>
        <taxon>Dreissenidae</taxon>
        <taxon>Dreissena</taxon>
    </lineage>
</organism>
<evidence type="ECO:0000313" key="2">
    <source>
        <dbReference type="EMBL" id="KAH3850793.1"/>
    </source>
</evidence>
<proteinExistence type="predicted"/>
<evidence type="ECO:0000313" key="3">
    <source>
        <dbReference type="Proteomes" id="UP000828390"/>
    </source>
</evidence>
<protein>
    <submittedName>
        <fullName evidence="2">Uncharacterized protein</fullName>
    </submittedName>
</protein>
<gene>
    <name evidence="2" type="ORF">DPMN_093266</name>
</gene>
<feature type="region of interest" description="Disordered" evidence="1">
    <location>
        <begin position="1"/>
        <end position="28"/>
    </location>
</feature>
<dbReference type="EMBL" id="JAIWYP010000003">
    <property type="protein sequence ID" value="KAH3850793.1"/>
    <property type="molecule type" value="Genomic_DNA"/>
</dbReference>
<dbReference type="Proteomes" id="UP000828390">
    <property type="component" value="Unassembled WGS sequence"/>
</dbReference>
<reference evidence="2" key="2">
    <citation type="submission" date="2020-11" db="EMBL/GenBank/DDBJ databases">
        <authorList>
            <person name="McCartney M.A."/>
            <person name="Auch B."/>
            <person name="Kono T."/>
            <person name="Mallez S."/>
            <person name="Becker A."/>
            <person name="Gohl D.M."/>
            <person name="Silverstein K.A.T."/>
            <person name="Koren S."/>
            <person name="Bechman K.B."/>
            <person name="Herman A."/>
            <person name="Abrahante J.E."/>
            <person name="Garbe J."/>
        </authorList>
    </citation>
    <scope>NUCLEOTIDE SEQUENCE</scope>
    <source>
        <strain evidence="2">Duluth1</strain>
        <tissue evidence="2">Whole animal</tissue>
    </source>
</reference>
<dbReference type="AlphaFoldDB" id="A0A9D4L306"/>
<name>A0A9D4L306_DREPO</name>
<feature type="compositionally biased region" description="Low complexity" evidence="1">
    <location>
        <begin position="1"/>
        <end position="16"/>
    </location>
</feature>
<sequence>MPMESSTSSKKALATSVDPDETPHDEASYQGLRCLPIKEFLTKTYNGDASLLLKGYVRLEVLSLTTLVMSAANLPKIDIWV</sequence>
<reference evidence="2" key="1">
    <citation type="journal article" date="2019" name="bioRxiv">
        <title>The Genome of the Zebra Mussel, Dreissena polymorpha: A Resource for Invasive Species Research.</title>
        <authorList>
            <person name="McCartney M.A."/>
            <person name="Auch B."/>
            <person name="Kono T."/>
            <person name="Mallez S."/>
            <person name="Zhang Y."/>
            <person name="Obille A."/>
            <person name="Becker A."/>
            <person name="Abrahante J.E."/>
            <person name="Garbe J."/>
            <person name="Badalamenti J.P."/>
            <person name="Herman A."/>
            <person name="Mangelson H."/>
            <person name="Liachko I."/>
            <person name="Sullivan S."/>
            <person name="Sone E.D."/>
            <person name="Koren S."/>
            <person name="Silverstein K.A.T."/>
            <person name="Beckman K.B."/>
            <person name="Gohl D.M."/>
        </authorList>
    </citation>
    <scope>NUCLEOTIDE SEQUENCE</scope>
    <source>
        <strain evidence="2">Duluth1</strain>
        <tissue evidence="2">Whole animal</tissue>
    </source>
</reference>
<keyword evidence="3" id="KW-1185">Reference proteome</keyword>
<evidence type="ECO:0000256" key="1">
    <source>
        <dbReference type="SAM" id="MobiDB-lite"/>
    </source>
</evidence>